<keyword evidence="6" id="KW-1003">Cell membrane</keyword>
<dbReference type="AlphaFoldDB" id="A0A2V4UIU5"/>
<accession>A0A2V4UIU5</accession>
<evidence type="ECO:0000256" key="8">
    <source>
        <dbReference type="ARBA" id="ARBA00022989"/>
    </source>
</evidence>
<evidence type="ECO:0000256" key="6">
    <source>
        <dbReference type="ARBA" id="ARBA00022475"/>
    </source>
</evidence>
<evidence type="ECO:0000256" key="1">
    <source>
        <dbReference type="ARBA" id="ARBA00002672"/>
    </source>
</evidence>
<evidence type="ECO:0000256" key="10">
    <source>
        <dbReference type="SAM" id="Phobius"/>
    </source>
</evidence>
<dbReference type="GO" id="GO:0005886">
    <property type="term" value="C:plasma membrane"/>
    <property type="evidence" value="ECO:0007669"/>
    <property type="project" value="UniProtKB-SubCell"/>
</dbReference>
<dbReference type="EMBL" id="QJSU01000006">
    <property type="protein sequence ID" value="PYE38779.1"/>
    <property type="molecule type" value="Genomic_DNA"/>
</dbReference>
<dbReference type="NCBIfam" id="TIGR01528">
    <property type="entry name" value="NMN_trans_PnuC"/>
    <property type="match status" value="1"/>
</dbReference>
<keyword evidence="12" id="KW-1185">Reference proteome</keyword>
<dbReference type="RefSeq" id="WP_110923518.1">
    <property type="nucleotide sequence ID" value="NZ_QJSU01000006.1"/>
</dbReference>
<dbReference type="Proteomes" id="UP000247746">
    <property type="component" value="Unassembled WGS sequence"/>
</dbReference>
<feature type="transmembrane region" description="Helical" evidence="10">
    <location>
        <begin position="43"/>
        <end position="62"/>
    </location>
</feature>
<comment type="subcellular location">
    <subcellularLocation>
        <location evidence="2">Cell membrane</location>
        <topology evidence="2">Multi-pass membrane protein</topology>
    </subcellularLocation>
</comment>
<feature type="transmembrane region" description="Helical" evidence="10">
    <location>
        <begin position="197"/>
        <end position="214"/>
    </location>
</feature>
<organism evidence="11 12">
    <name type="scientific">Psychrobacter fozii</name>
    <dbReference type="NCBI Taxonomy" id="198480"/>
    <lineage>
        <taxon>Bacteria</taxon>
        <taxon>Pseudomonadati</taxon>
        <taxon>Pseudomonadota</taxon>
        <taxon>Gammaproteobacteria</taxon>
        <taxon>Moraxellales</taxon>
        <taxon>Moraxellaceae</taxon>
        <taxon>Psychrobacter</taxon>
    </lineage>
</organism>
<comment type="function">
    <text evidence="1">Required for nicotinamide riboside transport across the inner membrane.</text>
</comment>
<feature type="transmembrane region" description="Helical" evidence="10">
    <location>
        <begin position="220"/>
        <end position="237"/>
    </location>
</feature>
<feature type="transmembrane region" description="Helical" evidence="10">
    <location>
        <begin position="68"/>
        <end position="85"/>
    </location>
</feature>
<keyword evidence="8 10" id="KW-1133">Transmembrane helix</keyword>
<evidence type="ECO:0000256" key="9">
    <source>
        <dbReference type="ARBA" id="ARBA00023136"/>
    </source>
</evidence>
<dbReference type="PANTHER" id="PTHR36122">
    <property type="entry name" value="NICOTINAMIDE RIBOSIDE TRANSPORTER PNUC"/>
    <property type="match status" value="1"/>
</dbReference>
<gene>
    <name evidence="11" type="ORF">DFP82_106184</name>
</gene>
<protein>
    <recommendedName>
        <fullName evidence="4">Nicotinamide riboside transporter PnuC</fullName>
    </recommendedName>
</protein>
<comment type="similarity">
    <text evidence="3">Belongs to the nicotinamide ribonucleoside (NR) uptake permease (TC 4.B.1) family.</text>
</comment>
<proteinExistence type="inferred from homology"/>
<evidence type="ECO:0000256" key="4">
    <source>
        <dbReference type="ARBA" id="ARBA00017522"/>
    </source>
</evidence>
<name>A0A2V4UIU5_9GAMM</name>
<comment type="caution">
    <text evidence="11">The sequence shown here is derived from an EMBL/GenBank/DDBJ whole genome shotgun (WGS) entry which is preliminary data.</text>
</comment>
<evidence type="ECO:0000313" key="11">
    <source>
        <dbReference type="EMBL" id="PYE38779.1"/>
    </source>
</evidence>
<dbReference type="Pfam" id="PF04973">
    <property type="entry name" value="NMN_transporter"/>
    <property type="match status" value="1"/>
</dbReference>
<feature type="transmembrane region" description="Helical" evidence="10">
    <location>
        <begin position="15"/>
        <end position="36"/>
    </location>
</feature>
<dbReference type="OrthoDB" id="9791248at2"/>
<evidence type="ECO:0000256" key="3">
    <source>
        <dbReference type="ARBA" id="ARBA00006669"/>
    </source>
</evidence>
<evidence type="ECO:0000256" key="5">
    <source>
        <dbReference type="ARBA" id="ARBA00022448"/>
    </source>
</evidence>
<dbReference type="PANTHER" id="PTHR36122:SF2">
    <property type="entry name" value="NICOTINAMIDE RIBOSIDE TRANSPORTER PNUC"/>
    <property type="match status" value="1"/>
</dbReference>
<dbReference type="InterPro" id="IPR006419">
    <property type="entry name" value="NMN_transpt_PnuC"/>
</dbReference>
<reference evidence="11 12" key="1">
    <citation type="submission" date="2018-06" db="EMBL/GenBank/DDBJ databases">
        <title>Genomic Encyclopedia of Type Strains, Phase III (KMG-III): the genomes of soil and plant-associated and newly described type strains.</title>
        <authorList>
            <person name="Whitman W."/>
        </authorList>
    </citation>
    <scope>NUCLEOTIDE SEQUENCE [LARGE SCALE GENOMIC DNA]</scope>
    <source>
        <strain evidence="11 12">CECT 5889</strain>
    </source>
</reference>
<keyword evidence="7 10" id="KW-0812">Transmembrane</keyword>
<keyword evidence="5" id="KW-0813">Transport</keyword>
<feature type="transmembrane region" description="Helical" evidence="10">
    <location>
        <begin position="128"/>
        <end position="148"/>
    </location>
</feature>
<dbReference type="GO" id="GO:0034257">
    <property type="term" value="F:nicotinamide riboside transmembrane transporter activity"/>
    <property type="evidence" value="ECO:0007669"/>
    <property type="project" value="InterPro"/>
</dbReference>
<feature type="transmembrane region" description="Helical" evidence="10">
    <location>
        <begin position="168"/>
        <end position="190"/>
    </location>
</feature>
<keyword evidence="9 10" id="KW-0472">Membrane</keyword>
<evidence type="ECO:0000256" key="7">
    <source>
        <dbReference type="ARBA" id="ARBA00022692"/>
    </source>
</evidence>
<sequence length="254" mass="29404">MAELLNWLFGQYADYTTLFIVLELIAVIFGVASVILASKTNVLVFPIGLVSTAIFVYLLWKWQLFGDMFINAYYSIMSIYGWINWSKNKDSKKQQEQLTPTSQQQNLSSKDSDAQSSIQVECLSTTDIPILVTLATATVAFVATVYYFRPVINNGFSFDGAVLGLNLFTWVDYTDMLTTALFLMAMWLMARRKIEHWLLWIVADAISVPLYFYKGFTFTALQYVVFTLIAIWAYYEWQRRYRTQHRRQSQTAYA</sequence>
<evidence type="ECO:0000313" key="12">
    <source>
        <dbReference type="Proteomes" id="UP000247746"/>
    </source>
</evidence>
<evidence type="ECO:0000256" key="2">
    <source>
        <dbReference type="ARBA" id="ARBA00004651"/>
    </source>
</evidence>